<proteinExistence type="predicted"/>
<feature type="transmembrane region" description="Helical" evidence="1">
    <location>
        <begin position="145"/>
        <end position="163"/>
    </location>
</feature>
<dbReference type="AlphaFoldDB" id="A0A0V0QKY7"/>
<dbReference type="OrthoDB" id="10488821at2759"/>
<protein>
    <recommendedName>
        <fullName evidence="4">Transmembrane protein</fullName>
    </recommendedName>
</protein>
<keyword evidence="1" id="KW-0812">Transmembrane</keyword>
<evidence type="ECO:0008006" key="4">
    <source>
        <dbReference type="Google" id="ProtNLM"/>
    </source>
</evidence>
<evidence type="ECO:0000313" key="3">
    <source>
        <dbReference type="Proteomes" id="UP000054937"/>
    </source>
</evidence>
<reference evidence="2 3" key="1">
    <citation type="journal article" date="2015" name="Sci. Rep.">
        <title>Genome of the facultative scuticociliatosis pathogen Pseudocohnilembus persalinus provides insight into its virulence through horizontal gene transfer.</title>
        <authorList>
            <person name="Xiong J."/>
            <person name="Wang G."/>
            <person name="Cheng J."/>
            <person name="Tian M."/>
            <person name="Pan X."/>
            <person name="Warren A."/>
            <person name="Jiang C."/>
            <person name="Yuan D."/>
            <person name="Miao W."/>
        </authorList>
    </citation>
    <scope>NUCLEOTIDE SEQUENCE [LARGE SCALE GENOMIC DNA]</scope>
    <source>
        <strain evidence="2">36N120E</strain>
    </source>
</reference>
<keyword evidence="1" id="KW-0472">Membrane</keyword>
<sequence>MSNRFAVQSVSADTEDSYKVGVLGKPTQHSHFHLHPKQSDSYTKQIFDTRDMFYDNHNLVLNTAKYALKGAFIGGLLATSISLTYRQIPSLVLKKMFKYVRDNNFGSVKMFTHIASPYMVSGALAGSSWYIWYHLLWDKAGKNGFYEQVFGYGIYGMLSTAFLTHPKHYWAGALIGSFVGFLSWYVYQSNHYNNTNTQGYYIPIAELSEEEKIKQRNKDIVFELSQQPLVKLGLAYKM</sequence>
<feature type="transmembrane region" description="Helical" evidence="1">
    <location>
        <begin position="169"/>
        <end position="187"/>
    </location>
</feature>
<gene>
    <name evidence="2" type="ORF">PPERSA_04097</name>
</gene>
<dbReference type="EMBL" id="LDAU01000151">
    <property type="protein sequence ID" value="KRX02894.1"/>
    <property type="molecule type" value="Genomic_DNA"/>
</dbReference>
<dbReference type="OMA" id="MFTHIAS"/>
<feature type="transmembrane region" description="Helical" evidence="1">
    <location>
        <begin position="108"/>
        <end position="133"/>
    </location>
</feature>
<feature type="transmembrane region" description="Helical" evidence="1">
    <location>
        <begin position="66"/>
        <end position="88"/>
    </location>
</feature>
<dbReference type="InParanoid" id="A0A0V0QKY7"/>
<comment type="caution">
    <text evidence="2">The sequence shown here is derived from an EMBL/GenBank/DDBJ whole genome shotgun (WGS) entry which is preliminary data.</text>
</comment>
<name>A0A0V0QKY7_PSEPJ</name>
<keyword evidence="3" id="KW-1185">Reference proteome</keyword>
<accession>A0A0V0QKY7</accession>
<organism evidence="2 3">
    <name type="scientific">Pseudocohnilembus persalinus</name>
    <name type="common">Ciliate</name>
    <dbReference type="NCBI Taxonomy" id="266149"/>
    <lineage>
        <taxon>Eukaryota</taxon>
        <taxon>Sar</taxon>
        <taxon>Alveolata</taxon>
        <taxon>Ciliophora</taxon>
        <taxon>Intramacronucleata</taxon>
        <taxon>Oligohymenophorea</taxon>
        <taxon>Scuticociliatia</taxon>
        <taxon>Philasterida</taxon>
        <taxon>Pseudocohnilembidae</taxon>
        <taxon>Pseudocohnilembus</taxon>
    </lineage>
</organism>
<keyword evidence="1" id="KW-1133">Transmembrane helix</keyword>
<dbReference type="Proteomes" id="UP000054937">
    <property type="component" value="Unassembled WGS sequence"/>
</dbReference>
<evidence type="ECO:0000313" key="2">
    <source>
        <dbReference type="EMBL" id="KRX02894.1"/>
    </source>
</evidence>
<evidence type="ECO:0000256" key="1">
    <source>
        <dbReference type="SAM" id="Phobius"/>
    </source>
</evidence>